<dbReference type="EMBL" id="AL138645">
    <property type="protein sequence ID" value="CAB87230.1"/>
    <property type="molecule type" value="Genomic_DNA"/>
</dbReference>
<accession>Q9M233</accession>
<evidence type="ECO:0000259" key="1">
    <source>
        <dbReference type="Pfam" id="PF13952"/>
    </source>
</evidence>
<dbReference type="InterPro" id="IPR025312">
    <property type="entry name" value="DUF4216"/>
</dbReference>
<feature type="domain" description="DUF4216" evidence="1">
    <location>
        <begin position="63"/>
        <end position="120"/>
    </location>
</feature>
<evidence type="ECO:0000313" key="2">
    <source>
        <dbReference type="EMBL" id="CAB87230.1"/>
    </source>
</evidence>
<name>Q9M233_ARATH</name>
<gene>
    <name evidence="2" type="primary">F26B15_10</name>
</gene>
<dbReference type="PANTHER" id="PTHR48258:SF3">
    <property type="entry name" value="FK506-BINDING PROTEIN 4-LIKE ISOFORM X1"/>
    <property type="match status" value="1"/>
</dbReference>
<reference key="1">
    <citation type="journal article" date="2000" name="Nature">
        <title>Sequence and analysis of chromosome 3 of the plant Arabidopsis thaliana.</title>
        <authorList>
            <consortium name="European Union Chromosome 3 Arabidopsis Sequencing Consortium"/>
            <consortium name="Institute for Genomic Research"/>
            <consortium name="Kazusa DNA Research Institute"/>
            <person name="Salanoubat M."/>
            <person name="Lemcke K."/>
            <person name="Rieger M."/>
            <person name="Ansorge W."/>
            <person name="Unseld M."/>
            <person name="Fartmann B."/>
            <person name="Valle G."/>
            <person name="Blocker H."/>
            <person name="Perez-Alonso M."/>
            <person name="Obermaier B."/>
            <person name="Delseny M."/>
            <person name="Boutry M."/>
            <person name="Grivell L.A."/>
            <person name="Mache R."/>
            <person name="Puigdomenech P."/>
            <person name="De Simone V."/>
            <person name="Choisne N."/>
            <person name="Artiguenave F."/>
            <person name="Robert C."/>
            <person name="Brottier P."/>
            <person name="Wincker P."/>
            <person name="Cattolico L."/>
            <person name="Weissenbach J."/>
            <person name="Saurin W."/>
            <person name="Quetier F."/>
            <person name="Schafer M."/>
            <person name="Muller-Auer S."/>
            <person name="Gabel C."/>
            <person name="Fuchs M."/>
            <person name="Benes V."/>
            <person name="Wurmbach E."/>
            <person name="Drzonek H."/>
            <person name="Erfle H."/>
            <person name="Jordan N."/>
            <person name="Bangert S."/>
            <person name="Wiedelmann R."/>
            <person name="Kranz H."/>
            <person name="Voss H."/>
            <person name="Holland R."/>
            <person name="Brandt P."/>
            <person name="Nyakatura G."/>
            <person name="Vezzi A."/>
            <person name="D'Angelo M."/>
            <person name="Pallavicini A."/>
            <person name="Toppo S."/>
            <person name="Simionati B."/>
            <person name="Conrad A."/>
            <person name="Hornischer K."/>
            <person name="Kauer G."/>
            <person name="Lohnert T.H."/>
            <person name="Nordsiek G."/>
            <person name="Reichelt J."/>
            <person name="Scharfe M."/>
            <person name="Schon O."/>
            <person name="Bargues M."/>
            <person name="Terol J."/>
            <person name="Climent J."/>
            <person name="Navarro P."/>
            <person name="Collado C."/>
            <person name="Perez-Perez A."/>
            <person name="Ottenwalder B."/>
            <person name="Duchemin D."/>
            <person name="Cooke R."/>
            <person name="Laudie M."/>
            <person name="Berger-Llauro C."/>
            <person name="Purnelle B."/>
            <person name="Masuy D."/>
            <person name="de Haan M."/>
            <person name="Maarse A.C."/>
            <person name="Alcaraz J.P."/>
            <person name="Cottet A."/>
            <person name="Casacuberta E."/>
            <person name="Monfort A."/>
            <person name="Argiriou A."/>
            <person name="flores M."/>
            <person name="Liguori R."/>
            <person name="Vitale D."/>
            <person name="Mannhaupt G."/>
            <person name="Haase D."/>
            <person name="Schoof H."/>
            <person name="Rudd S."/>
            <person name="Zaccaria P."/>
            <person name="Mewes H.W."/>
            <person name="Mayer K.F."/>
            <person name="Kaul S."/>
            <person name="Town C.D."/>
            <person name="Koo H.L."/>
            <person name="Tallon L.J."/>
            <person name="Jenkins J."/>
            <person name="Rooney T."/>
            <person name="Rizzo M."/>
            <person name="Walts A."/>
            <person name="Utterback T."/>
            <person name="Fujii C.Y."/>
            <person name="Shea T.P."/>
            <person name="Creasy T.H."/>
            <person name="Haas B."/>
            <person name="Maiti R."/>
            <person name="Wu D."/>
            <person name="Peterson J."/>
            <person name="Van Aken S."/>
            <person name="Pai G."/>
            <person name="Militscher J."/>
            <person name="Sellers P."/>
            <person name="Gill J.E."/>
            <person name="Feldblyum T.V."/>
            <person name="Preuss D."/>
            <person name="Lin X."/>
            <person name="Nierman W.C."/>
            <person name="Salzberg S.L."/>
            <person name="White O."/>
            <person name="Venter J.C."/>
            <person name="Fraser C.M."/>
            <person name="Kaneko T."/>
            <person name="Nakamura Y."/>
            <person name="Sato S."/>
            <person name="Kato T."/>
            <person name="Asamizu E."/>
            <person name="Sasamoto S."/>
            <person name="Kimura T."/>
            <person name="Idesawa K."/>
            <person name="Kawashima K."/>
            <person name="Kishida Y."/>
            <person name="Kiyokawa C."/>
            <person name="Kohara M."/>
            <person name="Matsumoto M."/>
            <person name="Matsuno A."/>
            <person name="Muraki A."/>
            <person name="Nakayama S."/>
            <person name="Nakazaki N."/>
            <person name="Shinpo S."/>
            <person name="Takeuchi C."/>
            <person name="Wada T."/>
            <person name="Watanabe A."/>
            <person name="Yamada M."/>
            <person name="Yasuda M."/>
            <person name="Tabata S."/>
        </authorList>
    </citation>
    <scope>NUCLEOTIDE SEQUENCE [LARGE SCALE GENOMIC DNA]</scope>
    <source>
        <strain>cv. Columbia</strain>
    </source>
</reference>
<dbReference type="PIR" id="T47279">
    <property type="entry name" value="T47279"/>
</dbReference>
<reference evidence="2" key="2">
    <citation type="submission" date="2000-02" db="EMBL/GenBank/DDBJ databases">
        <authorList>
            <person name="Nyakatura G."/>
            <person name="Fartmann B."/>
            <person name="Dauner D."/>
            <person name="Sterr W."/>
            <person name="Holland R."/>
            <person name="Weichselgartner M."/>
            <person name="Mewes H.W."/>
            <person name="Rudd S."/>
            <person name="Lemcke K."/>
            <person name="Mayer K.F.X."/>
            <person name="Quetier F."/>
            <person name="Salanoubat M."/>
        </authorList>
    </citation>
    <scope>NUCLEOTIDE SEQUENCE</scope>
</reference>
<proteinExistence type="predicted"/>
<organism evidence="2">
    <name type="scientific">Arabidopsis thaliana</name>
    <name type="common">Mouse-ear cress</name>
    <dbReference type="NCBI Taxonomy" id="3702"/>
    <lineage>
        <taxon>Eukaryota</taxon>
        <taxon>Viridiplantae</taxon>
        <taxon>Streptophyta</taxon>
        <taxon>Embryophyta</taxon>
        <taxon>Tracheophyta</taxon>
        <taxon>Spermatophyta</taxon>
        <taxon>Magnoliopsida</taxon>
        <taxon>eudicotyledons</taxon>
        <taxon>Gunneridae</taxon>
        <taxon>Pentapetalae</taxon>
        <taxon>rosids</taxon>
        <taxon>malvids</taxon>
        <taxon>Brassicales</taxon>
        <taxon>Brassicaceae</taxon>
        <taxon>Camelineae</taxon>
        <taxon>Arabidopsis</taxon>
    </lineage>
</organism>
<sequence length="173" mass="19753">MAEGYLAGECMAFCLEFLKEYVPLEEPINRNEDVEVDPLIRQGRPLQKGTKVMLFNKETDIAHRCNWANKGNGVKEEDGFTLVNLHLNQSAFLKDPYILASQAKQVFYSVEDDSLPWSVVMRTPPRGYHELETEEKFVAESVLIQDSNDLEEQSSDDEDFCNRNDCEGIIVAE</sequence>
<dbReference type="PANTHER" id="PTHR48258">
    <property type="entry name" value="DUF4218 DOMAIN-CONTAINING PROTEIN-RELATED"/>
    <property type="match status" value="1"/>
</dbReference>
<dbReference type="AlphaFoldDB" id="Q9M233"/>
<dbReference type="Pfam" id="PF13952">
    <property type="entry name" value="DUF4216"/>
    <property type="match status" value="1"/>
</dbReference>
<reference evidence="2" key="3">
    <citation type="submission" date="2000-04" db="EMBL/GenBank/DDBJ databases">
        <authorList>
            <person name="EU Arabidopsis sequencing project"/>
        </authorList>
    </citation>
    <scope>NUCLEOTIDE SEQUENCE</scope>
</reference>
<protein>
    <submittedName>
        <fullName evidence="2">Uncharacterized protein F26B15_10</fullName>
    </submittedName>
</protein>